<reference evidence="1" key="1">
    <citation type="submission" date="2020-06" db="EMBL/GenBank/DDBJ databases">
        <title>Draft genome of Bugula neritina, a colonial animal packing powerful symbionts and potential medicines.</title>
        <authorList>
            <person name="Rayko M."/>
        </authorList>
    </citation>
    <scope>NUCLEOTIDE SEQUENCE [LARGE SCALE GENOMIC DNA]</scope>
    <source>
        <strain evidence="1">Kwan_BN1</strain>
    </source>
</reference>
<protein>
    <submittedName>
        <fullName evidence="1">Uncharacterized protein</fullName>
    </submittedName>
</protein>
<comment type="caution">
    <text evidence="1">The sequence shown here is derived from an EMBL/GenBank/DDBJ whole genome shotgun (WGS) entry which is preliminary data.</text>
</comment>
<gene>
    <name evidence="1" type="ORF">EB796_008104</name>
</gene>
<dbReference type="AlphaFoldDB" id="A0A7J7K6N5"/>
<dbReference type="EMBL" id="VXIV02001288">
    <property type="protein sequence ID" value="KAF6033591.1"/>
    <property type="molecule type" value="Genomic_DNA"/>
</dbReference>
<dbReference type="Proteomes" id="UP000593567">
    <property type="component" value="Unassembled WGS sequence"/>
</dbReference>
<name>A0A7J7K6N5_BUGNE</name>
<sequence>MSRQNPAPDIQSEYYVEAIDGEPGLVLLSDTGGDKETMVITFDYTLLTEWTVSTSWRLGVLTLVTECPVVARQLFL</sequence>
<evidence type="ECO:0000313" key="1">
    <source>
        <dbReference type="EMBL" id="KAF6033591.1"/>
    </source>
</evidence>
<accession>A0A7J7K6N5</accession>
<evidence type="ECO:0000313" key="2">
    <source>
        <dbReference type="Proteomes" id="UP000593567"/>
    </source>
</evidence>
<proteinExistence type="predicted"/>
<organism evidence="1 2">
    <name type="scientific">Bugula neritina</name>
    <name type="common">Brown bryozoan</name>
    <name type="synonym">Sertularia neritina</name>
    <dbReference type="NCBI Taxonomy" id="10212"/>
    <lineage>
        <taxon>Eukaryota</taxon>
        <taxon>Metazoa</taxon>
        <taxon>Spiralia</taxon>
        <taxon>Lophotrochozoa</taxon>
        <taxon>Bryozoa</taxon>
        <taxon>Gymnolaemata</taxon>
        <taxon>Cheilostomatida</taxon>
        <taxon>Flustrina</taxon>
        <taxon>Buguloidea</taxon>
        <taxon>Bugulidae</taxon>
        <taxon>Bugula</taxon>
    </lineage>
</organism>
<keyword evidence="2" id="KW-1185">Reference proteome</keyword>